<evidence type="ECO:0000313" key="7">
    <source>
        <dbReference type="EMBL" id="GJN20113.1"/>
    </source>
</evidence>
<feature type="transmembrane region" description="Helical" evidence="6">
    <location>
        <begin position="132"/>
        <end position="153"/>
    </location>
</feature>
<gene>
    <name evidence="7" type="primary">gb07443</name>
    <name evidence="7" type="ORF">PR202_gb07443</name>
</gene>
<name>A0AAV5E9Q2_ELECO</name>
<keyword evidence="3 6" id="KW-1133">Transmembrane helix</keyword>
<reference evidence="7" key="1">
    <citation type="journal article" date="2018" name="DNA Res.">
        <title>Multiple hybrid de novo genome assembly of finger millet, an orphan allotetraploid crop.</title>
        <authorList>
            <person name="Hatakeyama M."/>
            <person name="Aluri S."/>
            <person name="Balachadran M.T."/>
            <person name="Sivarajan S.R."/>
            <person name="Patrignani A."/>
            <person name="Gruter S."/>
            <person name="Poveda L."/>
            <person name="Shimizu-Inatsugi R."/>
            <person name="Baeten J."/>
            <person name="Francoijs K.J."/>
            <person name="Nataraja K.N."/>
            <person name="Reddy Y.A.N."/>
            <person name="Phadnis S."/>
            <person name="Ravikumar R.L."/>
            <person name="Schlapbach R."/>
            <person name="Sreeman S.M."/>
            <person name="Shimizu K.K."/>
        </authorList>
    </citation>
    <scope>NUCLEOTIDE SEQUENCE</scope>
</reference>
<feature type="transmembrane region" description="Helical" evidence="6">
    <location>
        <begin position="97"/>
        <end position="120"/>
    </location>
</feature>
<dbReference type="Proteomes" id="UP001054889">
    <property type="component" value="Unassembled WGS sequence"/>
</dbReference>
<keyword evidence="8" id="KW-1185">Reference proteome</keyword>
<feature type="region of interest" description="Disordered" evidence="5">
    <location>
        <begin position="1"/>
        <end position="20"/>
    </location>
</feature>
<keyword evidence="2 6" id="KW-0812">Transmembrane</keyword>
<organism evidence="7 8">
    <name type="scientific">Eleusine coracana subsp. coracana</name>
    <dbReference type="NCBI Taxonomy" id="191504"/>
    <lineage>
        <taxon>Eukaryota</taxon>
        <taxon>Viridiplantae</taxon>
        <taxon>Streptophyta</taxon>
        <taxon>Embryophyta</taxon>
        <taxon>Tracheophyta</taxon>
        <taxon>Spermatophyta</taxon>
        <taxon>Magnoliopsida</taxon>
        <taxon>Liliopsida</taxon>
        <taxon>Poales</taxon>
        <taxon>Poaceae</taxon>
        <taxon>PACMAD clade</taxon>
        <taxon>Chloridoideae</taxon>
        <taxon>Cynodonteae</taxon>
        <taxon>Eleusininae</taxon>
        <taxon>Eleusine</taxon>
    </lineage>
</organism>
<evidence type="ECO:0000256" key="6">
    <source>
        <dbReference type="SAM" id="Phobius"/>
    </source>
</evidence>
<comment type="caution">
    <text evidence="7">The sequence shown here is derived from an EMBL/GenBank/DDBJ whole genome shotgun (WGS) entry which is preliminary data.</text>
</comment>
<feature type="transmembrane region" description="Helical" evidence="6">
    <location>
        <begin position="173"/>
        <end position="194"/>
    </location>
</feature>
<reference evidence="7" key="2">
    <citation type="submission" date="2021-12" db="EMBL/GenBank/DDBJ databases">
        <title>Resequencing data analysis of finger millet.</title>
        <authorList>
            <person name="Hatakeyama M."/>
            <person name="Aluri S."/>
            <person name="Balachadran M.T."/>
            <person name="Sivarajan S.R."/>
            <person name="Poveda L."/>
            <person name="Shimizu-Inatsugi R."/>
            <person name="Schlapbach R."/>
            <person name="Sreeman S.M."/>
            <person name="Shimizu K.K."/>
        </authorList>
    </citation>
    <scope>NUCLEOTIDE SEQUENCE</scope>
</reference>
<evidence type="ECO:0000256" key="3">
    <source>
        <dbReference type="ARBA" id="ARBA00022989"/>
    </source>
</evidence>
<dbReference type="NCBIfam" id="TIGR01571">
    <property type="entry name" value="A_thal_Cys_rich"/>
    <property type="match status" value="1"/>
</dbReference>
<protein>
    <submittedName>
        <fullName evidence="7">Uncharacterized protein</fullName>
    </submittedName>
</protein>
<proteinExistence type="predicted"/>
<evidence type="ECO:0000256" key="2">
    <source>
        <dbReference type="ARBA" id="ARBA00022692"/>
    </source>
</evidence>
<dbReference type="AlphaFoldDB" id="A0AAV5E9Q2"/>
<evidence type="ECO:0000256" key="4">
    <source>
        <dbReference type="ARBA" id="ARBA00023136"/>
    </source>
</evidence>
<keyword evidence="4 6" id="KW-0472">Membrane</keyword>
<accession>A0AAV5E9Q2</accession>
<dbReference type="GO" id="GO:0016020">
    <property type="term" value="C:membrane"/>
    <property type="evidence" value="ECO:0007669"/>
    <property type="project" value="UniProtKB-SubCell"/>
</dbReference>
<sequence length="208" mass="22052">MAAAAAKRNHQPPAAVLVPGEIEPGAGSEEVRRVRAPAAVGPRGGRRRAVDHRNLRVRRGPQELYGSAVVDLPGWTGLLCPCVLFGRNAEAVIGAPWMGFCTCHAICIEGGIALAIIAAACESVAPAPAVSCLLISEGLLCCWMVSAIFTTLARHELQKKYHLKNSPSYNGTLHATLAWSIAVFTVAQIVRSIVKGMGALLTKPFQRP</sequence>
<evidence type="ECO:0000313" key="8">
    <source>
        <dbReference type="Proteomes" id="UP001054889"/>
    </source>
</evidence>
<evidence type="ECO:0000256" key="5">
    <source>
        <dbReference type="SAM" id="MobiDB-lite"/>
    </source>
</evidence>
<comment type="subcellular location">
    <subcellularLocation>
        <location evidence="1">Membrane</location>
    </subcellularLocation>
</comment>
<evidence type="ECO:0000256" key="1">
    <source>
        <dbReference type="ARBA" id="ARBA00004370"/>
    </source>
</evidence>
<dbReference type="InterPro" id="IPR006461">
    <property type="entry name" value="PLAC_motif_containing"/>
</dbReference>
<dbReference type="EMBL" id="BQKI01000074">
    <property type="protein sequence ID" value="GJN20113.1"/>
    <property type="molecule type" value="Genomic_DNA"/>
</dbReference>